<dbReference type="Proteomes" id="UP000604083">
    <property type="component" value="Unassembled WGS sequence"/>
</dbReference>
<proteinExistence type="predicted"/>
<organism evidence="1 2">
    <name type="scientific">Roseibacillus ishigakijimensis</name>
    <dbReference type="NCBI Taxonomy" id="454146"/>
    <lineage>
        <taxon>Bacteria</taxon>
        <taxon>Pseudomonadati</taxon>
        <taxon>Verrucomicrobiota</taxon>
        <taxon>Verrucomicrobiia</taxon>
        <taxon>Verrucomicrobiales</taxon>
        <taxon>Verrucomicrobiaceae</taxon>
        <taxon>Roseibacillus</taxon>
    </lineage>
</organism>
<evidence type="ECO:0000313" key="2">
    <source>
        <dbReference type="Proteomes" id="UP000604083"/>
    </source>
</evidence>
<accession>A0A934RU61</accession>
<dbReference type="Pfam" id="PF06078">
    <property type="entry name" value="DUF937"/>
    <property type="match status" value="1"/>
</dbReference>
<keyword evidence="2" id="KW-1185">Reference proteome</keyword>
<gene>
    <name evidence="1" type="ORF">JIN78_13545</name>
</gene>
<name>A0A934RU61_9BACT</name>
<dbReference type="AlphaFoldDB" id="A0A934RU61"/>
<dbReference type="EMBL" id="JAENIO010000040">
    <property type="protein sequence ID" value="MBK1835089.1"/>
    <property type="molecule type" value="Genomic_DNA"/>
</dbReference>
<dbReference type="InterPro" id="IPR009282">
    <property type="entry name" value="DUF937"/>
</dbReference>
<reference evidence="1" key="1">
    <citation type="submission" date="2021-01" db="EMBL/GenBank/DDBJ databases">
        <title>Modified the classification status of verrucomicrobia.</title>
        <authorList>
            <person name="Feng X."/>
        </authorList>
    </citation>
    <scope>NUCLEOTIDE SEQUENCE</scope>
    <source>
        <strain evidence="1">KCTC 12986</strain>
    </source>
</reference>
<comment type="caution">
    <text evidence="1">The sequence shown here is derived from an EMBL/GenBank/DDBJ whole genome shotgun (WGS) entry which is preliminary data.</text>
</comment>
<protein>
    <submittedName>
        <fullName evidence="1">DUF937 domain-containing protein</fullName>
    </submittedName>
</protein>
<dbReference type="RefSeq" id="WP_200392525.1">
    <property type="nucleotide sequence ID" value="NZ_JAENIO010000040.1"/>
</dbReference>
<evidence type="ECO:0000313" key="1">
    <source>
        <dbReference type="EMBL" id="MBK1835089.1"/>
    </source>
</evidence>
<sequence length="190" mass="19952">MSFVQELLRDLGGPVAKELGQREGMSEDQSKSLLEGLAPVVLGGLKRRQEQGVDVESLARQLGAREEGVDQPGSFFDGPAEADLKEMGGLDQAKQEQAAQALAQKAGIGVDLAKKVLPVLIPVVLSYLMRKGSQDGATPDRRSGMSAILDRDGDGKIIDDLAGMVLAGHAGGRGKGGLLAMILAFFTGRK</sequence>